<protein>
    <submittedName>
        <fullName evidence="1">Unannotated protein</fullName>
    </submittedName>
</protein>
<organism evidence="1">
    <name type="scientific">freshwater metagenome</name>
    <dbReference type="NCBI Taxonomy" id="449393"/>
    <lineage>
        <taxon>unclassified sequences</taxon>
        <taxon>metagenomes</taxon>
        <taxon>ecological metagenomes</taxon>
    </lineage>
</organism>
<name>A0A6J6TQZ8_9ZZZZ</name>
<sequence>MARNEQENFWARDFGTEYTDRNVGANILASNIALFAAIFKRVPKLSSVIEFGANIGLNLKALGYLYPGQRQIAIEINSYAANKIKETLPSVKVLNLAISDFDPGMLGDAPCDLSLIKGVLIHINPDQLKMVYEKLYESTHQFILVCEYYSPKPDTVRYRGHANKLFRRDFAGEMLDMYPDLKLVDYGFAYHRDPSFPQDDFTWFLLERS</sequence>
<dbReference type="AlphaFoldDB" id="A0A6J6TQZ8"/>
<dbReference type="InterPro" id="IPR029063">
    <property type="entry name" value="SAM-dependent_MTases_sf"/>
</dbReference>
<dbReference type="InterPro" id="IPR020027">
    <property type="entry name" value="Pseudamin_synth-assoc_MeTrfase"/>
</dbReference>
<dbReference type="NCBIfam" id="TIGR03587">
    <property type="entry name" value="Pse_Me-ase"/>
    <property type="match status" value="1"/>
</dbReference>
<dbReference type="SUPFAM" id="SSF53335">
    <property type="entry name" value="S-adenosyl-L-methionine-dependent methyltransferases"/>
    <property type="match status" value="1"/>
</dbReference>
<evidence type="ECO:0000313" key="1">
    <source>
        <dbReference type="EMBL" id="CAB4749962.1"/>
    </source>
</evidence>
<proteinExistence type="predicted"/>
<dbReference type="EMBL" id="CAEZZK010000009">
    <property type="protein sequence ID" value="CAB4749962.1"/>
    <property type="molecule type" value="Genomic_DNA"/>
</dbReference>
<accession>A0A6J6TQZ8</accession>
<dbReference type="Gene3D" id="3.40.50.150">
    <property type="entry name" value="Vaccinia Virus protein VP39"/>
    <property type="match status" value="1"/>
</dbReference>
<gene>
    <name evidence="1" type="ORF">UFOPK2855_00099</name>
</gene>
<reference evidence="1" key="1">
    <citation type="submission" date="2020-05" db="EMBL/GenBank/DDBJ databases">
        <authorList>
            <person name="Chiriac C."/>
            <person name="Salcher M."/>
            <person name="Ghai R."/>
            <person name="Kavagutti S V."/>
        </authorList>
    </citation>
    <scope>NUCLEOTIDE SEQUENCE</scope>
</reference>